<evidence type="ECO:0000256" key="6">
    <source>
        <dbReference type="ARBA" id="ARBA00022989"/>
    </source>
</evidence>
<dbReference type="GO" id="GO:0005886">
    <property type="term" value="C:plasma membrane"/>
    <property type="evidence" value="ECO:0007669"/>
    <property type="project" value="UniProtKB-SubCell"/>
</dbReference>
<keyword evidence="4" id="KW-0997">Cell inner membrane</keyword>
<comment type="subcellular location">
    <subcellularLocation>
        <location evidence="1">Cell inner membrane</location>
        <topology evidence="1">Multi-pass membrane protein</topology>
    </subcellularLocation>
</comment>
<comment type="similarity">
    <text evidence="8">Belongs to the TsuA/YedE (TC 9.B.102) family.</text>
</comment>
<organism evidence="10 11">
    <name type="scientific">Salsuginibacillus halophilus</name>
    <dbReference type="NCBI Taxonomy" id="517424"/>
    <lineage>
        <taxon>Bacteria</taxon>
        <taxon>Bacillati</taxon>
        <taxon>Bacillota</taxon>
        <taxon>Bacilli</taxon>
        <taxon>Bacillales</taxon>
        <taxon>Bacillaceae</taxon>
        <taxon>Salsuginibacillus</taxon>
    </lineage>
</organism>
<feature type="transmembrane region" description="Helical" evidence="9">
    <location>
        <begin position="42"/>
        <end position="63"/>
    </location>
</feature>
<reference evidence="10 11" key="1">
    <citation type="submission" date="2018-03" db="EMBL/GenBank/DDBJ databases">
        <title>Genomic Encyclopedia of Type Strains, Phase III (KMG-III): the genomes of soil and plant-associated and newly described type strains.</title>
        <authorList>
            <person name="Whitman W."/>
        </authorList>
    </citation>
    <scope>NUCLEOTIDE SEQUENCE [LARGE SCALE GENOMIC DNA]</scope>
    <source>
        <strain evidence="10 11">CGMCC 1.07653</strain>
    </source>
</reference>
<feature type="transmembrane region" description="Helical" evidence="9">
    <location>
        <begin position="338"/>
        <end position="363"/>
    </location>
</feature>
<feature type="transmembrane region" description="Helical" evidence="9">
    <location>
        <begin position="375"/>
        <end position="393"/>
    </location>
</feature>
<dbReference type="RefSeq" id="WP_106590005.1">
    <property type="nucleotide sequence ID" value="NZ_PYAV01000021.1"/>
</dbReference>
<evidence type="ECO:0000256" key="1">
    <source>
        <dbReference type="ARBA" id="ARBA00004429"/>
    </source>
</evidence>
<comment type="caution">
    <text evidence="10">The sequence shown here is derived from an EMBL/GenBank/DDBJ whole genome shotgun (WGS) entry which is preliminary data.</text>
</comment>
<dbReference type="EMBL" id="PYAV01000021">
    <property type="protein sequence ID" value="PSL40859.1"/>
    <property type="molecule type" value="Genomic_DNA"/>
</dbReference>
<dbReference type="PANTHER" id="PTHR30574:SF1">
    <property type="entry name" value="SULPHUR TRANSPORT DOMAIN-CONTAINING PROTEIN"/>
    <property type="match status" value="1"/>
</dbReference>
<sequence length="407" mass="43688">MEGNDEKREQLKPDAQWEFVFIFGILGILLGSYAYIYSGWQFSLLFILGSLIGFTLFHARFGFSAVYRHIVESGNTEMLRAHMVMLGTASLLFAPIFAFDVGLFGQAPQPALAPASFGVVVGAFLFGFGMEIGSGLAPSSLYRAEGGRTASIFTLAGFFLGSFAGAYHYTFWHDVLPAPPEFSLATDTVLGYGGSVFLQLLLFVGIGVGTYMYKLQKRPPALPPLPSVAGWRRMMFGSWPLWTGAALLGVLNAAVLMVQGSPWKLTAAFTFWSSSLAETLGIDAAGWAYWGSQDSWIALDRSVFMHDLSVLNFGVITGTLLTLALGGLIRFGPVPPRVIAAALGGGLLMGYGATISFGANIGAYFSAIASFSLHAWVWTFMAVIGVYSAFFLAKKLNLPRAGSKGKG</sequence>
<protein>
    <submittedName>
        <fullName evidence="10">Uncharacterized protein</fullName>
    </submittedName>
</protein>
<gene>
    <name evidence="10" type="ORF">B0H94_12124</name>
</gene>
<evidence type="ECO:0000256" key="4">
    <source>
        <dbReference type="ARBA" id="ARBA00022519"/>
    </source>
</evidence>
<evidence type="ECO:0000256" key="7">
    <source>
        <dbReference type="ARBA" id="ARBA00023136"/>
    </source>
</evidence>
<dbReference type="AlphaFoldDB" id="A0A2P8H3T1"/>
<feature type="transmembrane region" description="Helical" evidence="9">
    <location>
        <begin position="17"/>
        <end position="36"/>
    </location>
</feature>
<keyword evidence="11" id="KW-1185">Reference proteome</keyword>
<dbReference type="OrthoDB" id="9794165at2"/>
<evidence type="ECO:0000256" key="5">
    <source>
        <dbReference type="ARBA" id="ARBA00022692"/>
    </source>
</evidence>
<feature type="transmembrane region" description="Helical" evidence="9">
    <location>
        <begin position="84"/>
        <end position="105"/>
    </location>
</feature>
<keyword evidence="3" id="KW-1003">Cell membrane</keyword>
<feature type="transmembrane region" description="Helical" evidence="9">
    <location>
        <begin position="150"/>
        <end position="169"/>
    </location>
</feature>
<feature type="transmembrane region" description="Helical" evidence="9">
    <location>
        <begin position="234"/>
        <end position="258"/>
    </location>
</feature>
<evidence type="ECO:0000256" key="9">
    <source>
        <dbReference type="SAM" id="Phobius"/>
    </source>
</evidence>
<keyword evidence="2" id="KW-0813">Transport</keyword>
<feature type="transmembrane region" description="Helical" evidence="9">
    <location>
        <begin position="310"/>
        <end position="331"/>
    </location>
</feature>
<evidence type="ECO:0000313" key="11">
    <source>
        <dbReference type="Proteomes" id="UP000242310"/>
    </source>
</evidence>
<evidence type="ECO:0000256" key="8">
    <source>
        <dbReference type="ARBA" id="ARBA00035655"/>
    </source>
</evidence>
<dbReference type="InterPro" id="IPR007272">
    <property type="entry name" value="Sulf_transp_TsuA/YedE"/>
</dbReference>
<name>A0A2P8H3T1_9BACI</name>
<evidence type="ECO:0000313" key="10">
    <source>
        <dbReference type="EMBL" id="PSL40859.1"/>
    </source>
</evidence>
<keyword evidence="7 9" id="KW-0472">Membrane</keyword>
<dbReference type="PANTHER" id="PTHR30574">
    <property type="entry name" value="INNER MEMBRANE PROTEIN YEDE"/>
    <property type="match status" value="1"/>
</dbReference>
<keyword evidence="5 9" id="KW-0812">Transmembrane</keyword>
<dbReference type="Proteomes" id="UP000242310">
    <property type="component" value="Unassembled WGS sequence"/>
</dbReference>
<evidence type="ECO:0000256" key="2">
    <source>
        <dbReference type="ARBA" id="ARBA00022448"/>
    </source>
</evidence>
<accession>A0A2P8H3T1</accession>
<dbReference type="Pfam" id="PF04143">
    <property type="entry name" value="Sulf_transp"/>
    <property type="match status" value="1"/>
</dbReference>
<feature type="transmembrane region" description="Helical" evidence="9">
    <location>
        <begin position="189"/>
        <end position="213"/>
    </location>
</feature>
<feature type="transmembrane region" description="Helical" evidence="9">
    <location>
        <begin position="111"/>
        <end position="129"/>
    </location>
</feature>
<proteinExistence type="inferred from homology"/>
<keyword evidence="6 9" id="KW-1133">Transmembrane helix</keyword>
<evidence type="ECO:0000256" key="3">
    <source>
        <dbReference type="ARBA" id="ARBA00022475"/>
    </source>
</evidence>